<protein>
    <submittedName>
        <fullName evidence="1">Uncharacterized protein</fullName>
    </submittedName>
</protein>
<gene>
    <name evidence="1" type="ORF">IWW36_006128</name>
</gene>
<comment type="caution">
    <text evidence="1">The sequence shown here is derived from an EMBL/GenBank/DDBJ whole genome shotgun (WGS) entry which is preliminary data.</text>
</comment>
<dbReference type="OrthoDB" id="10586922at2759"/>
<sequence>MKEAIANRKSIGGDALKQAIREFKQASETHGAVLKDYEAAVAERIAEHERKVDALCDNIEKFLVAAANPQLDAGVGNGLRQRTLFEGLLPIWVDANAAPSIRAYHHRETVPQAVRCSQRINASVTDLYRQLIRLPGIRDIRIVPRQLHLAQTRQDPRFLESENAIASFFKAEIVEPVAAVFKQLHPQATVRGIPGDQTMHADYFLS</sequence>
<proteinExistence type="predicted"/>
<evidence type="ECO:0000313" key="2">
    <source>
        <dbReference type="Proteomes" id="UP001139887"/>
    </source>
</evidence>
<dbReference type="EMBL" id="JANBUW010002029">
    <property type="protein sequence ID" value="KAJ2841820.1"/>
    <property type="molecule type" value="Genomic_DNA"/>
</dbReference>
<name>A0A9W8I8V2_9FUNG</name>
<accession>A0A9W8I8V2</accession>
<organism evidence="1 2">
    <name type="scientific">Coemansia brasiliensis</name>
    <dbReference type="NCBI Taxonomy" id="2650707"/>
    <lineage>
        <taxon>Eukaryota</taxon>
        <taxon>Fungi</taxon>
        <taxon>Fungi incertae sedis</taxon>
        <taxon>Zoopagomycota</taxon>
        <taxon>Kickxellomycotina</taxon>
        <taxon>Kickxellomycetes</taxon>
        <taxon>Kickxellales</taxon>
        <taxon>Kickxellaceae</taxon>
        <taxon>Coemansia</taxon>
    </lineage>
</organism>
<reference evidence="1" key="1">
    <citation type="submission" date="2022-07" db="EMBL/GenBank/DDBJ databases">
        <title>Phylogenomic reconstructions and comparative analyses of Kickxellomycotina fungi.</title>
        <authorList>
            <person name="Reynolds N.K."/>
            <person name="Stajich J.E."/>
            <person name="Barry K."/>
            <person name="Grigoriev I.V."/>
            <person name="Crous P."/>
            <person name="Smith M.E."/>
        </authorList>
    </citation>
    <scope>NUCLEOTIDE SEQUENCE</scope>
    <source>
        <strain evidence="1">NRRL 1566</strain>
    </source>
</reference>
<keyword evidence="2" id="KW-1185">Reference proteome</keyword>
<dbReference type="AlphaFoldDB" id="A0A9W8I8V2"/>
<evidence type="ECO:0000313" key="1">
    <source>
        <dbReference type="EMBL" id="KAJ2841820.1"/>
    </source>
</evidence>
<feature type="non-terminal residue" evidence="1">
    <location>
        <position position="206"/>
    </location>
</feature>
<dbReference type="Proteomes" id="UP001139887">
    <property type="component" value="Unassembled WGS sequence"/>
</dbReference>